<protein>
    <submittedName>
        <fullName evidence="1">Uncharacterized protein</fullName>
    </submittedName>
</protein>
<reference evidence="1 2" key="1">
    <citation type="submission" date="2020-07" db="EMBL/GenBank/DDBJ databases">
        <title>Genomic Encyclopedia of Type Strains, Phase IV (KMG-V): Genome sequencing to study the core and pangenomes of soil and plant-associated prokaryotes.</title>
        <authorList>
            <person name="Whitman W."/>
        </authorList>
    </citation>
    <scope>NUCLEOTIDE SEQUENCE [LARGE SCALE GENOMIC DNA]</scope>
    <source>
        <strain evidence="1 2">M8UP22</strain>
    </source>
</reference>
<dbReference type="AlphaFoldDB" id="A0A852VDU0"/>
<evidence type="ECO:0000313" key="1">
    <source>
        <dbReference type="EMBL" id="NYF91048.1"/>
    </source>
</evidence>
<organism evidence="1 2">
    <name type="scientific">Tunturiibacter lichenicola</name>
    <dbReference type="NCBI Taxonomy" id="2051959"/>
    <lineage>
        <taxon>Bacteria</taxon>
        <taxon>Pseudomonadati</taxon>
        <taxon>Acidobacteriota</taxon>
        <taxon>Terriglobia</taxon>
        <taxon>Terriglobales</taxon>
        <taxon>Acidobacteriaceae</taxon>
        <taxon>Tunturiibacter</taxon>
    </lineage>
</organism>
<name>A0A852VDU0_9BACT</name>
<dbReference type="Proteomes" id="UP000564385">
    <property type="component" value="Unassembled WGS sequence"/>
</dbReference>
<proteinExistence type="predicted"/>
<sequence>MNSPIRLFYRALLHLHPYSFRDRFGEEMLWIFDEQTREGRSFQLLFDVMRSLFVQHLDAQLHPQPQLSGFYSEISSTPPLRRIVHAAFLSIVAVSTYTHLFGPQGPQPRLSHSPLVSSSRVHHSFTYWHLYRIDVNPAVYANLNISSSERSLSTRNPQSPDPR</sequence>
<dbReference type="EMBL" id="JACCCU010000002">
    <property type="protein sequence ID" value="NYF91048.1"/>
    <property type="molecule type" value="Genomic_DNA"/>
</dbReference>
<comment type="caution">
    <text evidence="1">The sequence shown here is derived from an EMBL/GenBank/DDBJ whole genome shotgun (WGS) entry which is preliminary data.</text>
</comment>
<gene>
    <name evidence="1" type="ORF">HDF08_003150</name>
</gene>
<evidence type="ECO:0000313" key="2">
    <source>
        <dbReference type="Proteomes" id="UP000564385"/>
    </source>
</evidence>
<accession>A0A852VDU0</accession>